<feature type="domain" description="GGDEF" evidence="5">
    <location>
        <begin position="305"/>
        <end position="435"/>
    </location>
</feature>
<feature type="domain" description="Response regulatory" evidence="4">
    <location>
        <begin position="145"/>
        <end position="262"/>
    </location>
</feature>
<proteinExistence type="predicted"/>
<evidence type="ECO:0000313" key="6">
    <source>
        <dbReference type="EMBL" id="MCV2884342.1"/>
    </source>
</evidence>
<dbReference type="NCBIfam" id="TIGR00254">
    <property type="entry name" value="GGDEF"/>
    <property type="match status" value="1"/>
</dbReference>
<feature type="modified residue" description="4-aspartylphosphate" evidence="3">
    <location>
        <position position="195"/>
    </location>
</feature>
<dbReference type="InterPro" id="IPR050469">
    <property type="entry name" value="Diguanylate_Cyclase"/>
</dbReference>
<dbReference type="Pfam" id="PF00990">
    <property type="entry name" value="GGDEF"/>
    <property type="match status" value="1"/>
</dbReference>
<dbReference type="InterPro" id="IPR043128">
    <property type="entry name" value="Rev_trsase/Diguanyl_cyclase"/>
</dbReference>
<comment type="caution">
    <text evidence="6">The sequence shown here is derived from an EMBL/GenBank/DDBJ whole genome shotgun (WGS) entry which is preliminary data.</text>
</comment>
<dbReference type="Pfam" id="PF00072">
    <property type="entry name" value="Response_reg"/>
    <property type="match status" value="2"/>
</dbReference>
<dbReference type="PANTHER" id="PTHR45138:SF9">
    <property type="entry name" value="DIGUANYLATE CYCLASE DGCM-RELATED"/>
    <property type="match status" value="1"/>
</dbReference>
<dbReference type="InterPro" id="IPR029787">
    <property type="entry name" value="Nucleotide_cyclase"/>
</dbReference>
<evidence type="ECO:0000313" key="7">
    <source>
        <dbReference type="Proteomes" id="UP001652504"/>
    </source>
</evidence>
<dbReference type="SUPFAM" id="SSF55073">
    <property type="entry name" value="Nucleotide cyclase"/>
    <property type="match status" value="1"/>
</dbReference>
<keyword evidence="7" id="KW-1185">Reference proteome</keyword>
<organism evidence="6 7">
    <name type="scientific">Fluctibacter corallii</name>
    <dbReference type="NCBI Taxonomy" id="2984329"/>
    <lineage>
        <taxon>Bacteria</taxon>
        <taxon>Pseudomonadati</taxon>
        <taxon>Pseudomonadota</taxon>
        <taxon>Gammaproteobacteria</taxon>
        <taxon>Alteromonadales</taxon>
        <taxon>Alteromonadaceae</taxon>
        <taxon>Fluctibacter</taxon>
    </lineage>
</organism>
<dbReference type="PROSITE" id="PS50887">
    <property type="entry name" value="GGDEF"/>
    <property type="match status" value="1"/>
</dbReference>
<protein>
    <recommendedName>
        <fullName evidence="1">diguanylate cyclase</fullName>
        <ecNumber evidence="1">2.7.7.65</ecNumber>
    </recommendedName>
</protein>
<evidence type="ECO:0000256" key="3">
    <source>
        <dbReference type="PROSITE-ProRule" id="PRU00169"/>
    </source>
</evidence>
<keyword evidence="6" id="KW-0548">Nucleotidyltransferase</keyword>
<keyword evidence="6" id="KW-0808">Transferase</keyword>
<dbReference type="PANTHER" id="PTHR45138">
    <property type="entry name" value="REGULATORY COMPONENTS OF SENSORY TRANSDUCTION SYSTEM"/>
    <property type="match status" value="1"/>
</dbReference>
<comment type="catalytic activity">
    <reaction evidence="2">
        <text>2 GTP = 3',3'-c-di-GMP + 2 diphosphate</text>
        <dbReference type="Rhea" id="RHEA:24898"/>
        <dbReference type="ChEBI" id="CHEBI:33019"/>
        <dbReference type="ChEBI" id="CHEBI:37565"/>
        <dbReference type="ChEBI" id="CHEBI:58805"/>
        <dbReference type="EC" id="2.7.7.65"/>
    </reaction>
</comment>
<dbReference type="EMBL" id="JAOWKX010000003">
    <property type="protein sequence ID" value="MCV2884342.1"/>
    <property type="molecule type" value="Genomic_DNA"/>
</dbReference>
<gene>
    <name evidence="6" type="ORF">OE749_06510</name>
</gene>
<dbReference type="SUPFAM" id="SSF52172">
    <property type="entry name" value="CheY-like"/>
    <property type="match status" value="2"/>
</dbReference>
<feature type="modified residue" description="4-aspartylphosphate" evidence="3">
    <location>
        <position position="74"/>
    </location>
</feature>
<reference evidence="6 7" key="1">
    <citation type="submission" date="2022-10" db="EMBL/GenBank/DDBJ databases">
        <title>Aestuariibacter sp. AA17 isolated from Montipora capitata coral fragment.</title>
        <authorList>
            <person name="Emsley S.A."/>
            <person name="Pfannmuller K.M."/>
            <person name="Loughran R.M."/>
            <person name="Shlafstein M."/>
            <person name="Papke E."/>
            <person name="Saw J.H."/>
            <person name="Ushijima B."/>
            <person name="Videau P."/>
        </authorList>
    </citation>
    <scope>NUCLEOTIDE SEQUENCE [LARGE SCALE GENOMIC DNA]</scope>
    <source>
        <strain evidence="6 7">AA17</strain>
    </source>
</reference>
<dbReference type="SMART" id="SM00267">
    <property type="entry name" value="GGDEF"/>
    <property type="match status" value="1"/>
</dbReference>
<evidence type="ECO:0000256" key="1">
    <source>
        <dbReference type="ARBA" id="ARBA00012528"/>
    </source>
</evidence>
<sequence length="436" mass="49499">MRRVRRKYRQSPFDMHTPLNRPILLVEDSAIVSEYLSAHITERWHADVHIAKTYEEAKKLLQAHRHQYHLAICDLTLPDAPSGEVVDLTGKANLKTIVITGSQPEQYETIVKSAHVIDFVIKQETDSLDYVVDLVGRIARNAAINIMIVEDSSLMRSIIVSHLQRHCYQVYEAQDASECLALLEKDINIKLIITDYTMPDMNGVDLTAKIRKTLPKTKMAIVGISAQSQSDLGVQFIKRGANDFLSKPFSGEELLCRVNQNIEMMHYLDTIYQLAHQDSLTGLSNRRHFFTHGEAMVEDAHVKSLPIGVALLDIDHFKRINDDFGHEAGDKVLEVFAHYFKEHFREHLTARMGGEEFTVLFVELDIDQIKDALVAFMEMFAEHVVDYNGQVLRVTISIGLCFGEKTHLDGMLRLADDALYSAKQAGRNRLKLASEL</sequence>
<evidence type="ECO:0000259" key="5">
    <source>
        <dbReference type="PROSITE" id="PS50887"/>
    </source>
</evidence>
<dbReference type="PROSITE" id="PS50110">
    <property type="entry name" value="RESPONSE_REGULATORY"/>
    <property type="match status" value="2"/>
</dbReference>
<dbReference type="Gene3D" id="3.30.70.270">
    <property type="match status" value="1"/>
</dbReference>
<dbReference type="InterPro" id="IPR011006">
    <property type="entry name" value="CheY-like_superfamily"/>
</dbReference>
<dbReference type="SMART" id="SM00448">
    <property type="entry name" value="REC"/>
    <property type="match status" value="2"/>
</dbReference>
<dbReference type="CDD" id="cd01949">
    <property type="entry name" value="GGDEF"/>
    <property type="match status" value="1"/>
</dbReference>
<evidence type="ECO:0000256" key="2">
    <source>
        <dbReference type="ARBA" id="ARBA00034247"/>
    </source>
</evidence>
<dbReference type="InterPro" id="IPR001789">
    <property type="entry name" value="Sig_transdc_resp-reg_receiver"/>
</dbReference>
<keyword evidence="3" id="KW-0597">Phosphoprotein</keyword>
<evidence type="ECO:0000259" key="4">
    <source>
        <dbReference type="PROSITE" id="PS50110"/>
    </source>
</evidence>
<dbReference type="InterPro" id="IPR000160">
    <property type="entry name" value="GGDEF_dom"/>
</dbReference>
<dbReference type="EC" id="2.7.7.65" evidence="1"/>
<dbReference type="Gene3D" id="3.40.50.2300">
    <property type="match status" value="2"/>
</dbReference>
<feature type="domain" description="Response regulatory" evidence="4">
    <location>
        <begin position="22"/>
        <end position="137"/>
    </location>
</feature>
<dbReference type="GO" id="GO:0052621">
    <property type="term" value="F:diguanylate cyclase activity"/>
    <property type="evidence" value="ECO:0007669"/>
    <property type="project" value="UniProtKB-EC"/>
</dbReference>
<dbReference type="Proteomes" id="UP001652504">
    <property type="component" value="Unassembled WGS sequence"/>
</dbReference>
<accession>A0ABT3A6Y8</accession>
<dbReference type="RefSeq" id="WP_263711575.1">
    <property type="nucleotide sequence ID" value="NZ_JAOWKX010000003.1"/>
</dbReference>
<name>A0ABT3A6Y8_9ALTE</name>